<gene>
    <name evidence="2" type="ORF">M501DRAFT_997218</name>
</gene>
<proteinExistence type="predicted"/>
<reference evidence="2" key="1">
    <citation type="journal article" date="2020" name="Stud. Mycol.">
        <title>101 Dothideomycetes genomes: a test case for predicting lifestyles and emergence of pathogens.</title>
        <authorList>
            <person name="Haridas S."/>
            <person name="Albert R."/>
            <person name="Binder M."/>
            <person name="Bloem J."/>
            <person name="Labutti K."/>
            <person name="Salamov A."/>
            <person name="Andreopoulos B."/>
            <person name="Baker S."/>
            <person name="Barry K."/>
            <person name="Bills G."/>
            <person name="Bluhm B."/>
            <person name="Cannon C."/>
            <person name="Castanera R."/>
            <person name="Culley D."/>
            <person name="Daum C."/>
            <person name="Ezra D."/>
            <person name="Gonzalez J."/>
            <person name="Henrissat B."/>
            <person name="Kuo A."/>
            <person name="Liang C."/>
            <person name="Lipzen A."/>
            <person name="Lutzoni F."/>
            <person name="Magnuson J."/>
            <person name="Mondo S."/>
            <person name="Nolan M."/>
            <person name="Ohm R."/>
            <person name="Pangilinan J."/>
            <person name="Park H.-J."/>
            <person name="Ramirez L."/>
            <person name="Alfaro M."/>
            <person name="Sun H."/>
            <person name="Tritt A."/>
            <person name="Yoshinaga Y."/>
            <person name="Zwiers L.-H."/>
            <person name="Turgeon B."/>
            <person name="Goodwin S."/>
            <person name="Spatafora J."/>
            <person name="Crous P."/>
            <person name="Grigoriev I."/>
        </authorList>
    </citation>
    <scope>NUCLEOTIDE SEQUENCE</scope>
    <source>
        <strain evidence="2">CBS 101060</strain>
    </source>
</reference>
<dbReference type="GO" id="GO:0042790">
    <property type="term" value="P:nucleolar large rRNA transcription by RNA polymerase I"/>
    <property type="evidence" value="ECO:0007669"/>
    <property type="project" value="TreeGrafter"/>
</dbReference>
<name>A0A9P4S663_9PEZI</name>
<evidence type="ECO:0000313" key="2">
    <source>
        <dbReference type="EMBL" id="KAF2836002.1"/>
    </source>
</evidence>
<sequence length="427" mass="47664">MAYIFAPPLASGQGAQTSEPGRSYPKSRKRKRTHLDLSDSDENDTHFTDGHSISGRSSAQSTISAFTTLSADVAKQYRTAGHDPDENDVPATPFPHKALPDNDEISGPRDVTNALANLNPPFFVVQDPSYSTHNVGQKQRHLEQMTSIMHHCLLIGDYQRAGKAWGMILRTQVLGRGIDVRVQDRWGIGAEILLHTTKSADEQGSGTSSLFSEEGFRAARDYYERLILQYPIRHTHPNSTNSRAFYPAMFGLWIYEICEYGKRVRKYTNSQNRVSSPEHDIGSHDALESGSDTFLADSVYRRKLERHRSEELKRAQEVSARMDELMTSPPHDRNPDLLQLRGMVALWIGDLYLTDGIPTGSKSSAAESESELFSDISSTGGNSLKDAQKMKESEVNRAVEFFRRVQENGGRLWSGIDFVVEGANLPS</sequence>
<evidence type="ECO:0000256" key="1">
    <source>
        <dbReference type="SAM" id="MobiDB-lite"/>
    </source>
</evidence>
<dbReference type="InterPro" id="IPR053029">
    <property type="entry name" value="RNA_pol_I-specific_init_factor"/>
</dbReference>
<dbReference type="InterPro" id="IPR007224">
    <property type="entry name" value="TIF_Rrn11"/>
</dbReference>
<evidence type="ECO:0008006" key="4">
    <source>
        <dbReference type="Google" id="ProtNLM"/>
    </source>
</evidence>
<dbReference type="Proteomes" id="UP000799429">
    <property type="component" value="Unassembled WGS sequence"/>
</dbReference>
<dbReference type="AlphaFoldDB" id="A0A9P4S663"/>
<dbReference type="GO" id="GO:0017025">
    <property type="term" value="F:TBP-class protein binding"/>
    <property type="evidence" value="ECO:0007669"/>
    <property type="project" value="TreeGrafter"/>
</dbReference>
<evidence type="ECO:0000313" key="3">
    <source>
        <dbReference type="Proteomes" id="UP000799429"/>
    </source>
</evidence>
<dbReference type="GO" id="GO:0070860">
    <property type="term" value="C:RNA polymerase I core factor complex"/>
    <property type="evidence" value="ECO:0007669"/>
    <property type="project" value="TreeGrafter"/>
</dbReference>
<dbReference type="Pfam" id="PF04090">
    <property type="entry name" value="Rrn11"/>
    <property type="match status" value="1"/>
</dbReference>
<dbReference type="GO" id="GO:0001181">
    <property type="term" value="F:RNA polymerase I general transcription initiation factor activity"/>
    <property type="evidence" value="ECO:0007669"/>
    <property type="project" value="InterPro"/>
</dbReference>
<dbReference type="OrthoDB" id="2159786at2759"/>
<dbReference type="PANTHER" id="PTHR28244:SF1">
    <property type="entry name" value="RNA POLYMERASE I-SPECIFIC TRANSCRIPTION INITIATION FACTOR RRN11"/>
    <property type="match status" value="1"/>
</dbReference>
<dbReference type="GO" id="GO:0001164">
    <property type="term" value="F:RNA polymerase I core promoter sequence-specific DNA binding"/>
    <property type="evidence" value="ECO:0007669"/>
    <property type="project" value="InterPro"/>
</dbReference>
<dbReference type="EMBL" id="MU006105">
    <property type="protein sequence ID" value="KAF2836002.1"/>
    <property type="molecule type" value="Genomic_DNA"/>
</dbReference>
<organism evidence="2 3">
    <name type="scientific">Patellaria atrata CBS 101060</name>
    <dbReference type="NCBI Taxonomy" id="1346257"/>
    <lineage>
        <taxon>Eukaryota</taxon>
        <taxon>Fungi</taxon>
        <taxon>Dikarya</taxon>
        <taxon>Ascomycota</taxon>
        <taxon>Pezizomycotina</taxon>
        <taxon>Dothideomycetes</taxon>
        <taxon>Dothideomycetes incertae sedis</taxon>
        <taxon>Patellariales</taxon>
        <taxon>Patellariaceae</taxon>
        <taxon>Patellaria</taxon>
    </lineage>
</organism>
<dbReference type="PANTHER" id="PTHR28244">
    <property type="entry name" value="RNA POLYMERASE I-SPECIFIC TRANSCRIPTION INITIATION FACTOR RRN11"/>
    <property type="match status" value="1"/>
</dbReference>
<feature type="region of interest" description="Disordered" evidence="1">
    <location>
        <begin position="1"/>
        <end position="59"/>
    </location>
</feature>
<keyword evidence="3" id="KW-1185">Reference proteome</keyword>
<accession>A0A9P4S663</accession>
<protein>
    <recommendedName>
        <fullName evidence="4">Transcription factor domain-containing protein</fullName>
    </recommendedName>
</protein>
<comment type="caution">
    <text evidence="2">The sequence shown here is derived from an EMBL/GenBank/DDBJ whole genome shotgun (WGS) entry which is preliminary data.</text>
</comment>
<feature type="region of interest" description="Disordered" evidence="1">
    <location>
        <begin position="361"/>
        <end position="384"/>
    </location>
</feature>